<comment type="caution">
    <text evidence="1">The sequence shown here is derived from an EMBL/GenBank/DDBJ whole genome shotgun (WGS) entry which is preliminary data.</text>
</comment>
<reference evidence="1" key="2">
    <citation type="submission" date="2023-01" db="EMBL/GenBank/DDBJ databases">
        <authorList>
            <person name="Sun Q."/>
            <person name="Evtushenko L."/>
        </authorList>
    </citation>
    <scope>NUCLEOTIDE SEQUENCE</scope>
    <source>
        <strain evidence="1">VKM Ac-1069</strain>
    </source>
</reference>
<evidence type="ECO:0000313" key="2">
    <source>
        <dbReference type="Proteomes" id="UP001143463"/>
    </source>
</evidence>
<sequence>MSDEPNQPEAPTVRDRLLGAGVSPERLAMHHEARRVLLDGAIVGDLDQPAPPGTRLTFAGA</sequence>
<keyword evidence="2" id="KW-1185">Reference proteome</keyword>
<organism evidence="1 2">
    <name type="scientific">Pseudonocardia halophobica</name>
    <dbReference type="NCBI Taxonomy" id="29401"/>
    <lineage>
        <taxon>Bacteria</taxon>
        <taxon>Bacillati</taxon>
        <taxon>Actinomycetota</taxon>
        <taxon>Actinomycetes</taxon>
        <taxon>Pseudonocardiales</taxon>
        <taxon>Pseudonocardiaceae</taxon>
        <taxon>Pseudonocardia</taxon>
    </lineage>
</organism>
<dbReference type="Proteomes" id="UP001143463">
    <property type="component" value="Unassembled WGS sequence"/>
</dbReference>
<name>A0A9W6L4M2_9PSEU</name>
<reference evidence="1" key="1">
    <citation type="journal article" date="2014" name="Int. J. Syst. Evol. Microbiol.">
        <title>Complete genome sequence of Corynebacterium casei LMG S-19264T (=DSM 44701T), isolated from a smear-ripened cheese.</title>
        <authorList>
            <consortium name="US DOE Joint Genome Institute (JGI-PGF)"/>
            <person name="Walter F."/>
            <person name="Albersmeier A."/>
            <person name="Kalinowski J."/>
            <person name="Ruckert C."/>
        </authorList>
    </citation>
    <scope>NUCLEOTIDE SEQUENCE</scope>
    <source>
        <strain evidence="1">VKM Ac-1069</strain>
    </source>
</reference>
<dbReference type="AlphaFoldDB" id="A0A9W6L4M2"/>
<proteinExistence type="predicted"/>
<protein>
    <submittedName>
        <fullName evidence="1">Uncharacterized protein</fullName>
    </submittedName>
</protein>
<accession>A0A9W6L4M2</accession>
<gene>
    <name evidence="1" type="ORF">GCM10017577_47210</name>
</gene>
<dbReference type="EMBL" id="BSFQ01000023">
    <property type="protein sequence ID" value="GLL13577.1"/>
    <property type="molecule type" value="Genomic_DNA"/>
</dbReference>
<dbReference type="RefSeq" id="WP_037054548.1">
    <property type="nucleotide sequence ID" value="NZ_BAAAUZ010000040.1"/>
</dbReference>
<evidence type="ECO:0000313" key="1">
    <source>
        <dbReference type="EMBL" id="GLL13577.1"/>
    </source>
</evidence>